<protein>
    <submittedName>
        <fullName evidence="1">Uncharacterized protein</fullName>
    </submittedName>
</protein>
<evidence type="ECO:0000313" key="2">
    <source>
        <dbReference type="Proteomes" id="UP000306236"/>
    </source>
</evidence>
<sequence>MQNYHDILTMSIRVINNAVNFVEDIFTLCSLFSTILFNQKWCAYDLAACNHAAFWCVGWLACVRSALCVWLGWGMDAATGPATGCWHAPQCPACARMHAGRGAGAARVLFS</sequence>
<dbReference type="AlphaFoldDB" id="A0A4S5BL62"/>
<dbReference type="RefSeq" id="WP_136407466.1">
    <property type="nucleotide sequence ID" value="NZ_SSWX01000023.1"/>
</dbReference>
<keyword evidence="2" id="KW-1185">Reference proteome</keyword>
<gene>
    <name evidence="1" type="ORF">E8K88_14870</name>
</gene>
<proteinExistence type="predicted"/>
<evidence type="ECO:0000313" key="1">
    <source>
        <dbReference type="EMBL" id="THJ31441.1"/>
    </source>
</evidence>
<dbReference type="EMBL" id="SSWX01000023">
    <property type="protein sequence ID" value="THJ31441.1"/>
    <property type="molecule type" value="Genomic_DNA"/>
</dbReference>
<name>A0A4S5BL62_9BURK</name>
<organism evidence="1 2">
    <name type="scientific">Lampropedia aestuarii</name>
    <dbReference type="NCBI Taxonomy" id="2562762"/>
    <lineage>
        <taxon>Bacteria</taxon>
        <taxon>Pseudomonadati</taxon>
        <taxon>Pseudomonadota</taxon>
        <taxon>Betaproteobacteria</taxon>
        <taxon>Burkholderiales</taxon>
        <taxon>Comamonadaceae</taxon>
        <taxon>Lampropedia</taxon>
    </lineage>
</organism>
<reference evidence="1 2" key="1">
    <citation type="submission" date="2019-04" db="EMBL/GenBank/DDBJ databases">
        <title>Lampropedia sp YIM MLB12 draf genome.</title>
        <authorList>
            <person name="Wang Y.-X."/>
        </authorList>
    </citation>
    <scope>NUCLEOTIDE SEQUENCE [LARGE SCALE GENOMIC DNA]</scope>
    <source>
        <strain evidence="1 2">YIM MLB12</strain>
    </source>
</reference>
<comment type="caution">
    <text evidence="1">The sequence shown here is derived from an EMBL/GenBank/DDBJ whole genome shotgun (WGS) entry which is preliminary data.</text>
</comment>
<accession>A0A4S5BL62</accession>
<dbReference type="Proteomes" id="UP000306236">
    <property type="component" value="Unassembled WGS sequence"/>
</dbReference>